<dbReference type="Gene3D" id="3.10.105.10">
    <property type="entry name" value="Dipeptide-binding Protein, Domain 3"/>
    <property type="match status" value="1"/>
</dbReference>
<dbReference type="GO" id="GO:0030288">
    <property type="term" value="C:outer membrane-bounded periplasmic space"/>
    <property type="evidence" value="ECO:0007669"/>
    <property type="project" value="TreeGrafter"/>
</dbReference>
<dbReference type="FunFam" id="3.10.105.10:FF:000005">
    <property type="entry name" value="ABC transporter substrate-binding protein"/>
    <property type="match status" value="1"/>
</dbReference>
<dbReference type="InterPro" id="IPR030678">
    <property type="entry name" value="Peptide/Ni-bd"/>
</dbReference>
<dbReference type="SUPFAM" id="SSF53850">
    <property type="entry name" value="Periplasmic binding protein-like II"/>
    <property type="match status" value="1"/>
</dbReference>
<dbReference type="Gene3D" id="3.40.190.10">
    <property type="entry name" value="Periplasmic binding protein-like II"/>
    <property type="match status" value="1"/>
</dbReference>
<evidence type="ECO:0000313" key="4">
    <source>
        <dbReference type="EMBL" id="RVU28292.1"/>
    </source>
</evidence>
<dbReference type="GO" id="GO:0042884">
    <property type="term" value="P:microcin transport"/>
    <property type="evidence" value="ECO:0007669"/>
    <property type="project" value="TreeGrafter"/>
</dbReference>
<protein>
    <submittedName>
        <fullName evidence="4">ABC transporter substrate-binding protein</fullName>
    </submittedName>
</protein>
<dbReference type="EMBL" id="SACQ01000014">
    <property type="protein sequence ID" value="RVU28292.1"/>
    <property type="molecule type" value="Genomic_DNA"/>
</dbReference>
<feature type="chain" id="PRO_5019388152" evidence="2">
    <location>
        <begin position="30"/>
        <end position="603"/>
    </location>
</feature>
<dbReference type="Proteomes" id="UP000282818">
    <property type="component" value="Unassembled WGS sequence"/>
</dbReference>
<evidence type="ECO:0000259" key="3">
    <source>
        <dbReference type="Pfam" id="PF00496"/>
    </source>
</evidence>
<keyword evidence="5" id="KW-1185">Reference proteome</keyword>
<sequence length="603" mass="68603">MPLFSNGKKLIKTALTSVTLALLSQSLVAAPQHGLAMHGDLKYSPDFKHFEYANPNAPKGGEVKRWALGTFDSFNSFIVKGTPADGLALIYDSLMEKALDEPFSQYGLLAASADLAEDNTQITFKLRESAKFSDGEPVTAEDIVFTFNILLEKGSPFYRSYIGDIKEVVAEDSHTVTFKFKNGNNQELPLLVGEIPILPKHYWATRDFATPSVDIPIGSGPYVIDGFEPGRSVTYRRNPDYWAADLPVMKGRYNFDEIRYDFYRDSTVSMEAFKAGEYDFRQEYTSKLWATAYEGPQFDSGEIIKKNLEHGRPTGMQGFLFNTRRNLFSDPKVRRALAYSFDFEWTNENLFYGAYARTHSYFSNSEMAARELPTPKELALLEPYRDQLPAEVFTQVYSAPTFKDPKDLRRSTRTALKLLKEAGWQLKKGKLINNKTGEPFEFEILIVQKAFERIVAPMQKNLKRMGITATIRVVDVPQYINRLRDFDFDMVVGSFAQSASPGNEQREFFGSYNADQQGSRNLVGIKNPVVDALIEKIISAPSREELVISARALDRVLQWNYYVIPHYHSRADRVAFRSKLAYPDVRPQYGLGFDTWWVKDNAE</sequence>
<dbReference type="InterPro" id="IPR039424">
    <property type="entry name" value="SBP_5"/>
</dbReference>
<gene>
    <name evidence="4" type="ORF">EOE65_17615</name>
</gene>
<dbReference type="GO" id="GO:0043190">
    <property type="term" value="C:ATP-binding cassette (ABC) transporter complex"/>
    <property type="evidence" value="ECO:0007669"/>
    <property type="project" value="InterPro"/>
</dbReference>
<dbReference type="GO" id="GO:1904680">
    <property type="term" value="F:peptide transmembrane transporter activity"/>
    <property type="evidence" value="ECO:0007669"/>
    <property type="project" value="TreeGrafter"/>
</dbReference>
<dbReference type="GO" id="GO:0015833">
    <property type="term" value="P:peptide transport"/>
    <property type="evidence" value="ECO:0007669"/>
    <property type="project" value="TreeGrafter"/>
</dbReference>
<accession>A0A437Q1A5</accession>
<dbReference type="InterPro" id="IPR000914">
    <property type="entry name" value="SBP_5_dom"/>
</dbReference>
<dbReference type="RefSeq" id="WP_127696187.1">
    <property type="nucleotide sequence ID" value="NZ_SACQ01000014.1"/>
</dbReference>
<evidence type="ECO:0000256" key="1">
    <source>
        <dbReference type="ARBA" id="ARBA00022729"/>
    </source>
</evidence>
<name>A0A437Q1A5_9GAMM</name>
<organism evidence="4 5">
    <name type="scientific">Neptunomonas marina</name>
    <dbReference type="NCBI Taxonomy" id="1815562"/>
    <lineage>
        <taxon>Bacteria</taxon>
        <taxon>Pseudomonadati</taxon>
        <taxon>Pseudomonadota</taxon>
        <taxon>Gammaproteobacteria</taxon>
        <taxon>Oceanospirillales</taxon>
        <taxon>Oceanospirillaceae</taxon>
        <taxon>Neptunomonas</taxon>
    </lineage>
</organism>
<dbReference type="PANTHER" id="PTHR30290:SF64">
    <property type="entry name" value="ABC TRANSPORTER PERIPLASMIC BINDING PROTEIN"/>
    <property type="match status" value="1"/>
</dbReference>
<dbReference type="Pfam" id="PF00496">
    <property type="entry name" value="SBP_bac_5"/>
    <property type="match status" value="1"/>
</dbReference>
<dbReference type="PIRSF" id="PIRSF002741">
    <property type="entry name" value="MppA"/>
    <property type="match status" value="1"/>
</dbReference>
<keyword evidence="1 2" id="KW-0732">Signal</keyword>
<feature type="domain" description="Solute-binding protein family 5" evidence="3">
    <location>
        <begin position="107"/>
        <end position="511"/>
    </location>
</feature>
<dbReference type="CDD" id="cd08497">
    <property type="entry name" value="MbnE-like"/>
    <property type="match status" value="1"/>
</dbReference>
<evidence type="ECO:0000256" key="2">
    <source>
        <dbReference type="SAM" id="SignalP"/>
    </source>
</evidence>
<evidence type="ECO:0000313" key="5">
    <source>
        <dbReference type="Proteomes" id="UP000282818"/>
    </source>
</evidence>
<reference evidence="4 5" key="1">
    <citation type="submission" date="2019-01" db="EMBL/GenBank/DDBJ databases">
        <authorList>
            <person name="Chen W.-M."/>
        </authorList>
    </citation>
    <scope>NUCLEOTIDE SEQUENCE [LARGE SCALE GENOMIC DNA]</scope>
    <source>
        <strain evidence="4 5">HPM-16</strain>
    </source>
</reference>
<dbReference type="AlphaFoldDB" id="A0A437Q1A5"/>
<feature type="signal peptide" evidence="2">
    <location>
        <begin position="1"/>
        <end position="29"/>
    </location>
</feature>
<dbReference type="PANTHER" id="PTHR30290">
    <property type="entry name" value="PERIPLASMIC BINDING COMPONENT OF ABC TRANSPORTER"/>
    <property type="match status" value="1"/>
</dbReference>
<proteinExistence type="predicted"/>
<comment type="caution">
    <text evidence="4">The sequence shown here is derived from an EMBL/GenBank/DDBJ whole genome shotgun (WGS) entry which is preliminary data.</text>
</comment>